<comment type="caution">
    <text evidence="1">The sequence shown here is derived from an EMBL/GenBank/DDBJ whole genome shotgun (WGS) entry which is preliminary data.</text>
</comment>
<reference evidence="1 2" key="2">
    <citation type="submission" date="2017-10" db="EMBL/GenBank/DDBJ databases">
        <title>Extensive intraspecific genome diversity in a model arbuscular mycorrhizal fungus.</title>
        <authorList>
            <person name="Chen E.C.H."/>
            <person name="Morin E."/>
            <person name="Baudet D."/>
            <person name="Noel J."/>
            <person name="Ndikumana S."/>
            <person name="Charron P."/>
            <person name="St-Onge C."/>
            <person name="Giorgi J."/>
            <person name="Grigoriev I.V."/>
            <person name="Roux C."/>
            <person name="Martin F.M."/>
            <person name="Corradi N."/>
        </authorList>
    </citation>
    <scope>NUCLEOTIDE SEQUENCE [LARGE SCALE GENOMIC DNA]</scope>
    <source>
        <strain evidence="1 2">C2</strain>
    </source>
</reference>
<dbReference type="VEuPathDB" id="FungiDB:FUN_016158"/>
<accession>A0A2N1N7J1</accession>
<organism evidence="1 2">
    <name type="scientific">Rhizophagus irregularis</name>
    <dbReference type="NCBI Taxonomy" id="588596"/>
    <lineage>
        <taxon>Eukaryota</taxon>
        <taxon>Fungi</taxon>
        <taxon>Fungi incertae sedis</taxon>
        <taxon>Mucoromycota</taxon>
        <taxon>Glomeromycotina</taxon>
        <taxon>Glomeromycetes</taxon>
        <taxon>Glomerales</taxon>
        <taxon>Glomeraceae</taxon>
        <taxon>Rhizophagus</taxon>
    </lineage>
</organism>
<evidence type="ECO:0000313" key="2">
    <source>
        <dbReference type="Proteomes" id="UP000233469"/>
    </source>
</evidence>
<proteinExistence type="predicted"/>
<sequence length="155" mass="17909">MISLFYLPDSKASELYNGRDLVGSWTFARMFLTTVGIDLDSKASELYNGRDLVRSWTFARMLLTAVSILKSVKKRSCWVMDIFAQAPDRGWYRTIKVGYKSAMIILWKDSDYSVHLPVFFLLICKKNFIEVDHTISINGLFLLKLVEIEINKLLL</sequence>
<gene>
    <name evidence="1" type="ORF">RhiirC2_850362</name>
</gene>
<protein>
    <submittedName>
        <fullName evidence="1">Uncharacterized protein</fullName>
    </submittedName>
</protein>
<dbReference type="EMBL" id="LLXL01000676">
    <property type="protein sequence ID" value="PKK69902.1"/>
    <property type="molecule type" value="Genomic_DNA"/>
</dbReference>
<dbReference type="AlphaFoldDB" id="A0A2N1N7J1"/>
<evidence type="ECO:0000313" key="1">
    <source>
        <dbReference type="EMBL" id="PKK69902.1"/>
    </source>
</evidence>
<dbReference type="Proteomes" id="UP000233469">
    <property type="component" value="Unassembled WGS sequence"/>
</dbReference>
<name>A0A2N1N7J1_9GLOM</name>
<reference evidence="1 2" key="1">
    <citation type="submission" date="2016-04" db="EMBL/GenBank/DDBJ databases">
        <title>Genome analyses suggest a sexual origin of heterokaryosis in a supposedly ancient asexual fungus.</title>
        <authorList>
            <person name="Ropars J."/>
            <person name="Sedzielewska K."/>
            <person name="Noel J."/>
            <person name="Charron P."/>
            <person name="Farinelli L."/>
            <person name="Marton T."/>
            <person name="Kruger M."/>
            <person name="Pelin A."/>
            <person name="Brachmann A."/>
            <person name="Corradi N."/>
        </authorList>
    </citation>
    <scope>NUCLEOTIDE SEQUENCE [LARGE SCALE GENOMIC DNA]</scope>
    <source>
        <strain evidence="1 2">C2</strain>
    </source>
</reference>